<feature type="compositionally biased region" description="Basic and acidic residues" evidence="12">
    <location>
        <begin position="615"/>
        <end position="714"/>
    </location>
</feature>
<proteinExistence type="inferred from homology"/>
<protein>
    <recommendedName>
        <fullName evidence="15">Cytochrome P450</fullName>
    </recommendedName>
</protein>
<keyword evidence="8" id="KW-0560">Oxidoreductase</keyword>
<keyword evidence="10" id="KW-0503">Monooxygenase</keyword>
<comment type="cofactor">
    <cofactor evidence="1 11">
        <name>heme</name>
        <dbReference type="ChEBI" id="CHEBI:30413"/>
    </cofactor>
</comment>
<evidence type="ECO:0000256" key="3">
    <source>
        <dbReference type="ARBA" id="ARBA00004174"/>
    </source>
</evidence>
<evidence type="ECO:0008006" key="15">
    <source>
        <dbReference type="Google" id="ProtNLM"/>
    </source>
</evidence>
<feature type="binding site" description="axial binding residue" evidence="11">
    <location>
        <position position="463"/>
    </location>
    <ligand>
        <name>heme</name>
        <dbReference type="ChEBI" id="CHEBI:30413"/>
    </ligand>
    <ligandPart>
        <name>Fe</name>
        <dbReference type="ChEBI" id="CHEBI:18248"/>
    </ligandPart>
</feature>
<comment type="caution">
    <text evidence="13">The sequence shown here is derived from an EMBL/GenBank/DDBJ whole genome shotgun (WGS) entry which is preliminary data.</text>
</comment>
<dbReference type="PRINTS" id="PR00385">
    <property type="entry name" value="P450"/>
</dbReference>
<dbReference type="GO" id="GO:0005789">
    <property type="term" value="C:endoplasmic reticulum membrane"/>
    <property type="evidence" value="ECO:0007669"/>
    <property type="project" value="UniProtKB-SubCell"/>
</dbReference>
<sequence length="785" mass="90431">MLQCYLSKKVTQPLKSISLMSKLATSCNENIREENKHVMQDSVMNFDEIPGPKTYPIIGTLYKYLPYIGEYNVEALDKNSWLNYRRYGTLVREAPGVRMLHVFDPEDIEVVFRQEYQYPARRSHLAVLHYRTRKPNVYNTGGLLCTNGPEWWRLRSKFQKKFTSPQSVKSFVTSTDGIVTEFIKWIEAKKVSHSEDFLPYLNKLNLEVIGMVAFNERFRSFSPEEQESGSRSNKLIEAAFGSNAGIMKLDQGFLWKYVKTPLYKKLYDSQEYLEKESSKIFLNKASFFEKESCSENSLLTSFLQQPDLDMKDIVGMMVDILMAAIDTTAYSTSFALYHISRNQQIQEILYSEVAALLPTKDCRITSEILSKAVYLKSCLKETLRLNPVSIGVGRQAQKDFVLRGYLIPKGTVIVTQNMIASRLPQYVRDPLHFKPERWLRGSEMHENIHPFLSLPFGFGTRSCIARRLAEQNMCVILMRLIRNYEIKWMGGELGIRTFLINKPDSPISLSFVPRMALCVLSTVSALPTPDKLHTNLQEPLFPPEDLPPLAVYFLRKQPYLETHNIKIKCSKNELGRSLPEICSDLLRNDFEDSNVIKKIDEEKLKEFKKDLEEFKAEEVEDPEKTTDSSPSGEKEEEKNSKEIEDPEKITDSSPSGEKEEEKNSKEIGDPEKTTDASPSGEKEEEKHSKEIEDSLTDKKETTTKKLDIGEKESGENFTETQDSEDKEPFEPEVIPPEENKKPSILSIFSPILHFFDNIISYWKPKSKFDTQRSFYIIEIESDYAV</sequence>
<dbReference type="GO" id="GO:0016705">
    <property type="term" value="F:oxidoreductase activity, acting on paired donors, with incorporation or reduction of molecular oxygen"/>
    <property type="evidence" value="ECO:0007669"/>
    <property type="project" value="InterPro"/>
</dbReference>
<dbReference type="CDD" id="cd11054">
    <property type="entry name" value="CYP24A1-like"/>
    <property type="match status" value="1"/>
</dbReference>
<dbReference type="PANTHER" id="PTHR24279:SF120">
    <property type="entry name" value="CYTOCHROME P450"/>
    <property type="match status" value="1"/>
</dbReference>
<dbReference type="GO" id="GO:0004497">
    <property type="term" value="F:monooxygenase activity"/>
    <property type="evidence" value="ECO:0007669"/>
    <property type="project" value="UniProtKB-KW"/>
</dbReference>
<dbReference type="Pfam" id="PF00067">
    <property type="entry name" value="p450"/>
    <property type="match status" value="1"/>
</dbReference>
<keyword evidence="6 11" id="KW-0349">Heme</keyword>
<keyword evidence="7 11" id="KW-0479">Metal-binding</keyword>
<evidence type="ECO:0000256" key="7">
    <source>
        <dbReference type="ARBA" id="ARBA00022723"/>
    </source>
</evidence>
<dbReference type="GO" id="GO:0005506">
    <property type="term" value="F:iron ion binding"/>
    <property type="evidence" value="ECO:0007669"/>
    <property type="project" value="InterPro"/>
</dbReference>
<dbReference type="InterPro" id="IPR036396">
    <property type="entry name" value="Cyt_P450_sf"/>
</dbReference>
<evidence type="ECO:0000313" key="14">
    <source>
        <dbReference type="Proteomes" id="UP000494106"/>
    </source>
</evidence>
<evidence type="ECO:0000256" key="8">
    <source>
        <dbReference type="ARBA" id="ARBA00023002"/>
    </source>
</evidence>
<evidence type="ECO:0000256" key="11">
    <source>
        <dbReference type="PIRSR" id="PIRSR602403-1"/>
    </source>
</evidence>
<evidence type="ECO:0000256" key="9">
    <source>
        <dbReference type="ARBA" id="ARBA00023004"/>
    </source>
</evidence>
<evidence type="ECO:0000256" key="12">
    <source>
        <dbReference type="SAM" id="MobiDB-lite"/>
    </source>
</evidence>
<comment type="subcellular location">
    <subcellularLocation>
        <location evidence="4">Endoplasmic reticulum membrane</location>
        <topology evidence="4">Peripheral membrane protein</topology>
    </subcellularLocation>
    <subcellularLocation>
        <location evidence="3">Microsome membrane</location>
        <topology evidence="3">Peripheral membrane protein</topology>
    </subcellularLocation>
</comment>
<name>A0A8S1ADB5_ARCPL</name>
<dbReference type="InterPro" id="IPR002403">
    <property type="entry name" value="Cyt_P450_E_grp-IV"/>
</dbReference>
<feature type="region of interest" description="Disordered" evidence="12">
    <location>
        <begin position="615"/>
        <end position="741"/>
    </location>
</feature>
<dbReference type="Proteomes" id="UP000494106">
    <property type="component" value="Unassembled WGS sequence"/>
</dbReference>
<dbReference type="InterPro" id="IPR017972">
    <property type="entry name" value="Cyt_P450_CS"/>
</dbReference>
<evidence type="ECO:0000256" key="1">
    <source>
        <dbReference type="ARBA" id="ARBA00001971"/>
    </source>
</evidence>
<dbReference type="SUPFAM" id="SSF48264">
    <property type="entry name" value="Cytochrome P450"/>
    <property type="match status" value="1"/>
</dbReference>
<accession>A0A8S1ADB5</accession>
<dbReference type="GO" id="GO:0020037">
    <property type="term" value="F:heme binding"/>
    <property type="evidence" value="ECO:0007669"/>
    <property type="project" value="InterPro"/>
</dbReference>
<evidence type="ECO:0000313" key="13">
    <source>
        <dbReference type="EMBL" id="CAB3242911.1"/>
    </source>
</evidence>
<dbReference type="EMBL" id="CADEBC010000519">
    <property type="protein sequence ID" value="CAB3242911.1"/>
    <property type="molecule type" value="Genomic_DNA"/>
</dbReference>
<organism evidence="13 14">
    <name type="scientific">Arctia plantaginis</name>
    <name type="common">Wood tiger moth</name>
    <name type="synonym">Phalaena plantaginis</name>
    <dbReference type="NCBI Taxonomy" id="874455"/>
    <lineage>
        <taxon>Eukaryota</taxon>
        <taxon>Metazoa</taxon>
        <taxon>Ecdysozoa</taxon>
        <taxon>Arthropoda</taxon>
        <taxon>Hexapoda</taxon>
        <taxon>Insecta</taxon>
        <taxon>Pterygota</taxon>
        <taxon>Neoptera</taxon>
        <taxon>Endopterygota</taxon>
        <taxon>Lepidoptera</taxon>
        <taxon>Glossata</taxon>
        <taxon>Ditrysia</taxon>
        <taxon>Noctuoidea</taxon>
        <taxon>Erebidae</taxon>
        <taxon>Arctiinae</taxon>
        <taxon>Arctia</taxon>
    </lineage>
</organism>
<keyword evidence="9 11" id="KW-0408">Iron</keyword>
<dbReference type="OrthoDB" id="3945418at2759"/>
<evidence type="ECO:0000256" key="10">
    <source>
        <dbReference type="ARBA" id="ARBA00023033"/>
    </source>
</evidence>
<comment type="similarity">
    <text evidence="5">Belongs to the cytochrome P450 family.</text>
</comment>
<gene>
    <name evidence="13" type="ORF">APLA_LOCUS9250</name>
</gene>
<dbReference type="PANTHER" id="PTHR24279">
    <property type="entry name" value="CYTOCHROME P450"/>
    <property type="match status" value="1"/>
</dbReference>
<evidence type="ECO:0000256" key="2">
    <source>
        <dbReference type="ARBA" id="ARBA00003690"/>
    </source>
</evidence>
<evidence type="ECO:0000256" key="4">
    <source>
        <dbReference type="ARBA" id="ARBA00004406"/>
    </source>
</evidence>
<reference evidence="13 14" key="1">
    <citation type="submission" date="2020-04" db="EMBL/GenBank/DDBJ databases">
        <authorList>
            <person name="Wallbank WR R."/>
            <person name="Pardo Diaz C."/>
            <person name="Kozak K."/>
            <person name="Martin S."/>
            <person name="Jiggins C."/>
            <person name="Moest M."/>
            <person name="Warren A I."/>
            <person name="Byers J.R.P. K."/>
            <person name="Montejo-Kovacevich G."/>
            <person name="Yen C E."/>
        </authorList>
    </citation>
    <scope>NUCLEOTIDE SEQUENCE [LARGE SCALE GENOMIC DNA]</scope>
</reference>
<dbReference type="Gene3D" id="1.10.630.10">
    <property type="entry name" value="Cytochrome P450"/>
    <property type="match status" value="1"/>
</dbReference>
<evidence type="ECO:0000256" key="6">
    <source>
        <dbReference type="ARBA" id="ARBA00022617"/>
    </source>
</evidence>
<comment type="function">
    <text evidence="2">May be involved in the metabolism of insect hormones and in the breakdown of synthetic insecticides.</text>
</comment>
<dbReference type="FunFam" id="1.10.630.10:FF:000006">
    <property type="entry name" value="Cytochrome P450 302a1, mitochondrial"/>
    <property type="match status" value="1"/>
</dbReference>
<keyword evidence="14" id="KW-1185">Reference proteome</keyword>
<dbReference type="PROSITE" id="PS00086">
    <property type="entry name" value="CYTOCHROME_P450"/>
    <property type="match status" value="1"/>
</dbReference>
<evidence type="ECO:0000256" key="5">
    <source>
        <dbReference type="ARBA" id="ARBA00010617"/>
    </source>
</evidence>
<dbReference type="AlphaFoldDB" id="A0A8S1ADB5"/>
<dbReference type="PRINTS" id="PR00465">
    <property type="entry name" value="EP450IV"/>
</dbReference>
<dbReference type="InterPro" id="IPR001128">
    <property type="entry name" value="Cyt_P450"/>
</dbReference>
<dbReference type="InterPro" id="IPR050479">
    <property type="entry name" value="CYP11_CYP27_families"/>
</dbReference>